<dbReference type="Gene3D" id="1.10.287.1490">
    <property type="match status" value="1"/>
</dbReference>
<evidence type="ECO:0000313" key="4">
    <source>
        <dbReference type="EMBL" id="QDZ20332.1"/>
    </source>
</evidence>
<dbReference type="GO" id="GO:0005634">
    <property type="term" value="C:nucleus"/>
    <property type="evidence" value="ECO:0007669"/>
    <property type="project" value="TreeGrafter"/>
</dbReference>
<dbReference type="STRING" id="1764295.A0A5B8MLU6"/>
<evidence type="ECO:0000256" key="1">
    <source>
        <dbReference type="SAM" id="Coils"/>
    </source>
</evidence>
<reference evidence="4 5" key="1">
    <citation type="submission" date="2018-07" db="EMBL/GenBank/DDBJ databases">
        <title>The complete nuclear genome of the prasinophyte Chloropicon primus (CCMP1205).</title>
        <authorList>
            <person name="Pombert J.-F."/>
            <person name="Otis C."/>
            <person name="Turmel M."/>
            <person name="Lemieux C."/>
        </authorList>
    </citation>
    <scope>NUCLEOTIDE SEQUENCE [LARGE SCALE GENOMIC DNA]</scope>
    <source>
        <strain evidence="4 5">CCMP1205</strain>
    </source>
</reference>
<dbReference type="OrthoDB" id="534647at2759"/>
<dbReference type="InterPro" id="IPR037388">
    <property type="entry name" value="Blinkin"/>
</dbReference>
<dbReference type="Pfam" id="PF08317">
    <property type="entry name" value="Spc7"/>
    <property type="match status" value="1"/>
</dbReference>
<feature type="region of interest" description="Disordered" evidence="2">
    <location>
        <begin position="387"/>
        <end position="434"/>
    </location>
</feature>
<feature type="region of interest" description="Disordered" evidence="2">
    <location>
        <begin position="1"/>
        <end position="30"/>
    </location>
</feature>
<feature type="domain" description="Spc7 kinetochore protein" evidence="3">
    <location>
        <begin position="503"/>
        <end position="693"/>
    </location>
</feature>
<evidence type="ECO:0000256" key="2">
    <source>
        <dbReference type="SAM" id="MobiDB-lite"/>
    </source>
</evidence>
<keyword evidence="5" id="KW-1185">Reference proteome</keyword>
<protein>
    <recommendedName>
        <fullName evidence="3">Spc7 kinetochore protein domain-containing protein</fullName>
    </recommendedName>
</protein>
<proteinExistence type="predicted"/>
<organism evidence="4 5">
    <name type="scientific">Chloropicon primus</name>
    <dbReference type="NCBI Taxonomy" id="1764295"/>
    <lineage>
        <taxon>Eukaryota</taxon>
        <taxon>Viridiplantae</taxon>
        <taxon>Chlorophyta</taxon>
        <taxon>Chloropicophyceae</taxon>
        <taxon>Chloropicales</taxon>
        <taxon>Chloropicaceae</taxon>
        <taxon>Chloropicon</taxon>
    </lineage>
</organism>
<feature type="coiled-coil region" evidence="1">
    <location>
        <begin position="640"/>
        <end position="667"/>
    </location>
</feature>
<dbReference type="PANTHER" id="PTHR16520:SF3">
    <property type="entry name" value="KINETOCHORE SCAFFOLD 1"/>
    <property type="match status" value="1"/>
</dbReference>
<feature type="compositionally biased region" description="Basic residues" evidence="2">
    <location>
        <begin position="1"/>
        <end position="11"/>
    </location>
</feature>
<dbReference type="Proteomes" id="UP000316726">
    <property type="component" value="Chromosome 4"/>
</dbReference>
<dbReference type="InterPro" id="IPR013253">
    <property type="entry name" value="Spc7_domain"/>
</dbReference>
<feature type="region of interest" description="Disordered" evidence="2">
    <location>
        <begin position="131"/>
        <end position="178"/>
    </location>
</feature>
<dbReference type="PANTHER" id="PTHR16520">
    <property type="entry name" value="KINETOCHORE SCAFFOLD 1"/>
    <property type="match status" value="1"/>
</dbReference>
<dbReference type="AlphaFoldDB" id="A0A5B8MLU6"/>
<feature type="compositionally biased region" description="Basic and acidic residues" evidence="2">
    <location>
        <begin position="745"/>
        <end position="761"/>
    </location>
</feature>
<dbReference type="GO" id="GO:0008608">
    <property type="term" value="P:attachment of spindle microtubules to kinetochore"/>
    <property type="evidence" value="ECO:0007669"/>
    <property type="project" value="InterPro"/>
</dbReference>
<feature type="compositionally biased region" description="Low complexity" evidence="2">
    <location>
        <begin position="131"/>
        <end position="145"/>
    </location>
</feature>
<evidence type="ECO:0000313" key="5">
    <source>
        <dbReference type="Proteomes" id="UP000316726"/>
    </source>
</evidence>
<dbReference type="GO" id="GO:0034501">
    <property type="term" value="P:protein localization to kinetochore"/>
    <property type="evidence" value="ECO:0007669"/>
    <property type="project" value="InterPro"/>
</dbReference>
<keyword evidence="1" id="KW-0175">Coiled coil</keyword>
<accession>A0A5B8MLU6</accession>
<feature type="compositionally biased region" description="Polar residues" evidence="2">
    <location>
        <begin position="419"/>
        <end position="429"/>
    </location>
</feature>
<dbReference type="EMBL" id="CP031037">
    <property type="protein sequence ID" value="QDZ20332.1"/>
    <property type="molecule type" value="Genomic_DNA"/>
</dbReference>
<name>A0A5B8MLU6_9CHLO</name>
<feature type="region of interest" description="Disordered" evidence="2">
    <location>
        <begin position="745"/>
        <end position="771"/>
    </location>
</feature>
<gene>
    <name evidence="4" type="ORF">A3770_04p28500</name>
</gene>
<sequence length="922" mass="101450">MAKSPAGKRKKPFEVLTDSALNSPRPKAEARQLKALKPASALVVDQEVDNDNTTTDSISILASKKSKRRKSMARRVSFAPDHSLNKLCVYERDQDKFAEDQDEEGEAEVKSKKTKEVFGFDTNNMFAALQSPSVSERSNSSVGVSLKSTETVNSEPDLEEVDSKVQAANSPAVPDNVQKLDSLDTDTFDGGIKVVMNYQDDDTVGITFTGDLTGSLPGLTDLVQDDELNEGGMTGMTTDPLPSEGGDTINHTTNPLPTDTLDTVPGDTLDVLENVNEQEGGNTTNLFAETMTEEIDMDVTGKLPNLSSLVDLDEAQEVVEAAEPEELKDAPSAPGDGLDSPELLSAINSLNENDVTMDLTENITMNLPELSNLVQEDEYLNENENLEKVGEGSGTPLHGSVSPDGLVVGSTTKKEAEDTTQQDMLTSDTMSHDQKQRWGFEPGAVDTLEMDLTQNGANLMGDKTFHAVYRHSMGGNTLTNMPNINEEEQKAGGEHVEEQEDGHVLTFNEFLQEADVQFLDFLRRGTSFGAAGHLDNFEEPKELMECMELLYLTSPELGFLEKGCAILQGDVHQRKFQLLDKERHLNCKENQPAIFDAIQDATGEKLVNLKFDVQQLKRCCRQQTSQAWKEWRAKLEGRALGEMEKILGVLNQDLSNLQENKKHLEDMFSESRSLTEHVDQQVENMLKEANALKSSEEEYTTLTRECDAVQGRCGQLDEMYSESTSKLEGLSGKKESLMRELKSLEDQMQQKKAQLDAKGDPDQGSNKQCSSSKVEVSELMCEWDMLVSLAGGEAALESVKQNMMASGKMHMSEWQSTLRQSIISDFYKKEMERCMQNHMGNVIVEKMAGDTIQMHVTDPSQGAKISLVVSSISQGQASTHVNRKSCIAPAGVVDKIEGVLSQQTGFAPLSKLATKVLDCLSQ</sequence>
<evidence type="ECO:0000259" key="3">
    <source>
        <dbReference type="Pfam" id="PF08317"/>
    </source>
</evidence>